<evidence type="ECO:0008006" key="4">
    <source>
        <dbReference type="Google" id="ProtNLM"/>
    </source>
</evidence>
<protein>
    <recommendedName>
        <fullName evidence="4">N-ATPase, AtpR subunit</fullName>
    </recommendedName>
</protein>
<feature type="transmembrane region" description="Helical" evidence="1">
    <location>
        <begin position="46"/>
        <end position="66"/>
    </location>
</feature>
<gene>
    <name evidence="2" type="ORF">DRV85_14970</name>
</gene>
<evidence type="ECO:0000313" key="2">
    <source>
        <dbReference type="EMBL" id="RBI83644.1"/>
    </source>
</evidence>
<proteinExistence type="predicted"/>
<reference evidence="2 3" key="1">
    <citation type="submission" date="2018-07" db="EMBL/GenBank/DDBJ databases">
        <title>Rhodosalinus sp. strain E84T genomic sequence and assembly.</title>
        <authorList>
            <person name="Liu Z.-W."/>
            <person name="Lu D.-C."/>
        </authorList>
    </citation>
    <scope>NUCLEOTIDE SEQUENCE [LARGE SCALE GENOMIC DNA]</scope>
    <source>
        <strain evidence="2 3">E84</strain>
    </source>
</reference>
<dbReference type="RefSeq" id="WP_113290287.1">
    <property type="nucleotide sequence ID" value="NZ_QNTQ01000015.1"/>
</dbReference>
<dbReference type="Proteomes" id="UP000253370">
    <property type="component" value="Unassembled WGS sequence"/>
</dbReference>
<keyword evidence="1" id="KW-0472">Membrane</keyword>
<dbReference type="Pfam" id="PF12966">
    <property type="entry name" value="AtpR"/>
    <property type="match status" value="1"/>
</dbReference>
<name>A0A365U5N6_9RHOB</name>
<comment type="caution">
    <text evidence="2">The sequence shown here is derived from an EMBL/GenBank/DDBJ whole genome shotgun (WGS) entry which is preliminary data.</text>
</comment>
<evidence type="ECO:0000313" key="3">
    <source>
        <dbReference type="Proteomes" id="UP000253370"/>
    </source>
</evidence>
<keyword evidence="1" id="KW-0812">Transmembrane</keyword>
<keyword evidence="3" id="KW-1185">Reference proteome</keyword>
<sequence length="96" mass="9688">MTETTVLVAPLVLALAGGAAFGLIYFRLLRRETARLVQPGAGAGRLLLGLAARMAFALGALALAVIAGAGAAHLLAAALGFTLARQLVVRHGSNGR</sequence>
<evidence type="ECO:0000256" key="1">
    <source>
        <dbReference type="SAM" id="Phobius"/>
    </source>
</evidence>
<dbReference type="AlphaFoldDB" id="A0A365U5N6"/>
<dbReference type="EMBL" id="QNTQ01000015">
    <property type="protein sequence ID" value="RBI83644.1"/>
    <property type="molecule type" value="Genomic_DNA"/>
</dbReference>
<accession>A0A365U5N6</accession>
<keyword evidence="1" id="KW-1133">Transmembrane helix</keyword>
<feature type="transmembrane region" description="Helical" evidence="1">
    <location>
        <begin position="6"/>
        <end position="26"/>
    </location>
</feature>
<organism evidence="2 3">
    <name type="scientific">Rhodosalinus halophilus</name>
    <dbReference type="NCBI Taxonomy" id="2259333"/>
    <lineage>
        <taxon>Bacteria</taxon>
        <taxon>Pseudomonadati</taxon>
        <taxon>Pseudomonadota</taxon>
        <taxon>Alphaproteobacteria</taxon>
        <taxon>Rhodobacterales</taxon>
        <taxon>Paracoccaceae</taxon>
        <taxon>Rhodosalinus</taxon>
    </lineage>
</organism>
<dbReference type="InterPro" id="IPR017581">
    <property type="entry name" value="AtpR-like"/>
</dbReference>